<evidence type="ECO:0000313" key="7">
    <source>
        <dbReference type="Proteomes" id="UP001595420"/>
    </source>
</evidence>
<evidence type="ECO:0000313" key="6">
    <source>
        <dbReference type="EMBL" id="MFC3000089.1"/>
    </source>
</evidence>
<dbReference type="RefSeq" id="WP_216836145.1">
    <property type="nucleotide sequence ID" value="NZ_JAFNJS010000002.1"/>
</dbReference>
<dbReference type="EMBL" id="JBHRSB010000002">
    <property type="protein sequence ID" value="MFC3000089.1"/>
    <property type="molecule type" value="Genomic_DNA"/>
</dbReference>
<dbReference type="Pfam" id="PF00496">
    <property type="entry name" value="SBP_bac_5"/>
    <property type="match status" value="1"/>
</dbReference>
<feature type="chain" id="PRO_5046673153" evidence="4">
    <location>
        <begin position="24"/>
        <end position="523"/>
    </location>
</feature>
<organism evidence="6 7">
    <name type="scientific">Falsiroseomonas tokyonensis</name>
    <dbReference type="NCBI Taxonomy" id="430521"/>
    <lineage>
        <taxon>Bacteria</taxon>
        <taxon>Pseudomonadati</taxon>
        <taxon>Pseudomonadota</taxon>
        <taxon>Alphaproteobacteria</taxon>
        <taxon>Acetobacterales</taxon>
        <taxon>Roseomonadaceae</taxon>
        <taxon>Falsiroseomonas</taxon>
    </lineage>
</organism>
<dbReference type="InterPro" id="IPR000914">
    <property type="entry name" value="SBP_5_dom"/>
</dbReference>
<evidence type="ECO:0000256" key="2">
    <source>
        <dbReference type="ARBA" id="ARBA00005695"/>
    </source>
</evidence>
<comment type="similarity">
    <text evidence="2">Belongs to the bacterial solute-binding protein 5 family.</text>
</comment>
<dbReference type="CDD" id="cd08502">
    <property type="entry name" value="PBP2_NikA_DppA_OppA_like_16"/>
    <property type="match status" value="1"/>
</dbReference>
<evidence type="ECO:0000259" key="5">
    <source>
        <dbReference type="Pfam" id="PF00496"/>
    </source>
</evidence>
<proteinExistence type="inferred from homology"/>
<reference evidence="7" key="1">
    <citation type="journal article" date="2019" name="Int. J. Syst. Evol. Microbiol.">
        <title>The Global Catalogue of Microorganisms (GCM) 10K type strain sequencing project: providing services to taxonomists for standard genome sequencing and annotation.</title>
        <authorList>
            <consortium name="The Broad Institute Genomics Platform"/>
            <consortium name="The Broad Institute Genome Sequencing Center for Infectious Disease"/>
            <person name="Wu L."/>
            <person name="Ma J."/>
        </authorList>
    </citation>
    <scope>NUCLEOTIDE SEQUENCE [LARGE SCALE GENOMIC DNA]</scope>
    <source>
        <strain evidence="7">CGMCC 1.16855</strain>
    </source>
</reference>
<keyword evidence="7" id="KW-1185">Reference proteome</keyword>
<dbReference type="Proteomes" id="UP001595420">
    <property type="component" value="Unassembled WGS sequence"/>
</dbReference>
<gene>
    <name evidence="6" type="ORF">ACFOD3_09295</name>
</gene>
<evidence type="ECO:0000256" key="3">
    <source>
        <dbReference type="ARBA" id="ARBA00022729"/>
    </source>
</evidence>
<sequence>MRRPWLGLAAAAALALTSGVAMAQSTLRVVLINDLASLDPVNSTAAFVRNHGFMVYDQLFALDSQGVARPQMVQDHVASSDGMEHRFTLRDGLAFHDGSPVRAADAVASIRRWSQRDIVGRALAAATAAMEVVDEKTFVIRLSRPFALVTEALARPTASALFVMPERIAATPATTAITDATGSGPFIFQPREWQVGNRAVYLRNPAYRPRSEPADGLAGGKVVQIDRLEWVAMPDPATAAAALQAGEIDFIEQPSPDLIPVLERNRNIRTFALNPVGFMVWLRLNHTQPPFDKPEARQALLHLINQQDVLNAVGVRPSEQVPYCPAYFFCNTPLQSEAGAEGLRAENLDRARALLRQAGYTNQRVVFMNAADSPINNAATLTMAAAFQRGGLNMDVPSMDWATVTQRRNRREPVDQGGWNMFVTVANVLDGQNPLTNLYLASPCEGGLTGWPCDAELEALRRSWWEENDAAKRQEILHRVHARAFHVLPYINAGQFRTLAAHRSNIEGLRPTTVPVFWGVTKR</sequence>
<comment type="subcellular location">
    <subcellularLocation>
        <location evidence="1">Periplasm</location>
    </subcellularLocation>
</comment>
<comment type="caution">
    <text evidence="6">The sequence shown here is derived from an EMBL/GenBank/DDBJ whole genome shotgun (WGS) entry which is preliminary data.</text>
</comment>
<dbReference type="PIRSF" id="PIRSF002741">
    <property type="entry name" value="MppA"/>
    <property type="match status" value="1"/>
</dbReference>
<dbReference type="InterPro" id="IPR039424">
    <property type="entry name" value="SBP_5"/>
</dbReference>
<dbReference type="PANTHER" id="PTHR30290">
    <property type="entry name" value="PERIPLASMIC BINDING COMPONENT OF ABC TRANSPORTER"/>
    <property type="match status" value="1"/>
</dbReference>
<accession>A0ABV7BV33</accession>
<keyword evidence="3 4" id="KW-0732">Signal</keyword>
<protein>
    <submittedName>
        <fullName evidence="6">ABC transporter substrate-binding protein</fullName>
    </submittedName>
</protein>
<evidence type="ECO:0000256" key="4">
    <source>
        <dbReference type="SAM" id="SignalP"/>
    </source>
</evidence>
<name>A0ABV7BV33_9PROT</name>
<dbReference type="PANTHER" id="PTHR30290:SF38">
    <property type="entry name" value="D,D-DIPEPTIDE-BINDING PERIPLASMIC PROTEIN DDPA-RELATED"/>
    <property type="match status" value="1"/>
</dbReference>
<feature type="domain" description="Solute-binding protein family 5" evidence="5">
    <location>
        <begin position="69"/>
        <end position="439"/>
    </location>
</feature>
<feature type="signal peptide" evidence="4">
    <location>
        <begin position="1"/>
        <end position="23"/>
    </location>
</feature>
<evidence type="ECO:0000256" key="1">
    <source>
        <dbReference type="ARBA" id="ARBA00004418"/>
    </source>
</evidence>
<dbReference type="InterPro" id="IPR030678">
    <property type="entry name" value="Peptide/Ni-bd"/>
</dbReference>